<dbReference type="InterPro" id="IPR011706">
    <property type="entry name" value="Cu-oxidase_C"/>
</dbReference>
<proteinExistence type="predicted"/>
<evidence type="ECO:0000256" key="2">
    <source>
        <dbReference type="ARBA" id="ARBA00023002"/>
    </source>
</evidence>
<evidence type="ECO:0000256" key="3">
    <source>
        <dbReference type="ARBA" id="ARBA00023008"/>
    </source>
</evidence>
<keyword evidence="3" id="KW-0186">Copper</keyword>
<name>A0A553ZJY8_9ACTN</name>
<dbReference type="Gene3D" id="2.60.40.420">
    <property type="entry name" value="Cupredoxins - blue copper proteins"/>
    <property type="match status" value="3"/>
</dbReference>
<dbReference type="Pfam" id="PF07732">
    <property type="entry name" value="Cu-oxidase_3"/>
    <property type="match status" value="1"/>
</dbReference>
<dbReference type="PANTHER" id="PTHR11709">
    <property type="entry name" value="MULTI-COPPER OXIDASE"/>
    <property type="match status" value="1"/>
</dbReference>
<dbReference type="SUPFAM" id="SSF49503">
    <property type="entry name" value="Cupredoxins"/>
    <property type="match status" value="3"/>
</dbReference>
<dbReference type="OrthoDB" id="345021at2"/>
<protein>
    <submittedName>
        <fullName evidence="8">Multicopper oxidase family protein</fullName>
    </submittedName>
</protein>
<keyword evidence="9" id="KW-1185">Reference proteome</keyword>
<dbReference type="InterPro" id="IPR045087">
    <property type="entry name" value="Cu-oxidase_fam"/>
</dbReference>
<dbReference type="GO" id="GO:0005507">
    <property type="term" value="F:copper ion binding"/>
    <property type="evidence" value="ECO:0007669"/>
    <property type="project" value="InterPro"/>
</dbReference>
<feature type="domain" description="Plastocyanin-like" evidence="5">
    <location>
        <begin position="275"/>
        <end position="381"/>
    </location>
</feature>
<dbReference type="InterPro" id="IPR011707">
    <property type="entry name" value="Cu-oxidase-like_N"/>
</dbReference>
<dbReference type="AlphaFoldDB" id="A0A553ZJY8"/>
<feature type="domain" description="Plastocyanin-like" evidence="7">
    <location>
        <begin position="101"/>
        <end position="206"/>
    </location>
</feature>
<evidence type="ECO:0000256" key="4">
    <source>
        <dbReference type="SAM" id="MobiDB-lite"/>
    </source>
</evidence>
<dbReference type="Proteomes" id="UP000320888">
    <property type="component" value="Unassembled WGS sequence"/>
</dbReference>
<dbReference type="InterPro" id="IPR008972">
    <property type="entry name" value="Cupredoxin"/>
</dbReference>
<dbReference type="InterPro" id="IPR002355">
    <property type="entry name" value="Cu_oxidase_Cu_BS"/>
</dbReference>
<comment type="caution">
    <text evidence="8">The sequence shown here is derived from an EMBL/GenBank/DDBJ whole genome shotgun (WGS) entry which is preliminary data.</text>
</comment>
<dbReference type="GO" id="GO:0016491">
    <property type="term" value="F:oxidoreductase activity"/>
    <property type="evidence" value="ECO:0007669"/>
    <property type="project" value="UniProtKB-KW"/>
</dbReference>
<dbReference type="InterPro" id="IPR001117">
    <property type="entry name" value="Cu-oxidase_2nd"/>
</dbReference>
<evidence type="ECO:0000259" key="7">
    <source>
        <dbReference type="Pfam" id="PF07732"/>
    </source>
</evidence>
<keyword evidence="2" id="KW-0560">Oxidoreductase</keyword>
<dbReference type="CDD" id="cd13870">
    <property type="entry name" value="CuRO_2_CopA_like_1"/>
    <property type="match status" value="1"/>
</dbReference>
<dbReference type="CDD" id="cd13896">
    <property type="entry name" value="CuRO_3_CopA"/>
    <property type="match status" value="1"/>
</dbReference>
<feature type="region of interest" description="Disordered" evidence="4">
    <location>
        <begin position="53"/>
        <end position="84"/>
    </location>
</feature>
<dbReference type="PANTHER" id="PTHR11709:SF394">
    <property type="entry name" value="FI03373P-RELATED"/>
    <property type="match status" value="1"/>
</dbReference>
<dbReference type="InterPro" id="IPR006311">
    <property type="entry name" value="TAT_signal"/>
</dbReference>
<dbReference type="EMBL" id="VKLS01000111">
    <property type="protein sequence ID" value="TSB41794.1"/>
    <property type="molecule type" value="Genomic_DNA"/>
</dbReference>
<feature type="domain" description="Plastocyanin-like" evidence="6">
    <location>
        <begin position="424"/>
        <end position="528"/>
    </location>
</feature>
<dbReference type="RefSeq" id="WP_143940460.1">
    <property type="nucleotide sequence ID" value="NZ_VKLS01000111.1"/>
</dbReference>
<dbReference type="PROSITE" id="PS00080">
    <property type="entry name" value="MULTICOPPER_OXIDASE2"/>
    <property type="match status" value="1"/>
</dbReference>
<evidence type="ECO:0000256" key="1">
    <source>
        <dbReference type="ARBA" id="ARBA00022723"/>
    </source>
</evidence>
<accession>A0A553ZJY8</accession>
<reference evidence="8 9" key="1">
    <citation type="submission" date="2019-07" db="EMBL/GenBank/DDBJ databases">
        <title>Draft genome for Streptomyces benahoarensis MZ03-48.</title>
        <authorList>
            <person name="Gonzalez-Pimentel J.L."/>
        </authorList>
    </citation>
    <scope>NUCLEOTIDE SEQUENCE [LARGE SCALE GENOMIC DNA]</scope>
    <source>
        <strain evidence="8 9">MZ03-48</strain>
    </source>
</reference>
<dbReference type="Pfam" id="PF00394">
    <property type="entry name" value="Cu-oxidase"/>
    <property type="match status" value="1"/>
</dbReference>
<dbReference type="Pfam" id="PF07731">
    <property type="entry name" value="Cu-oxidase_2"/>
    <property type="match status" value="1"/>
</dbReference>
<dbReference type="InterPro" id="IPR034279">
    <property type="entry name" value="CuRO_3_CopA"/>
</dbReference>
<feature type="region of interest" description="Disordered" evidence="4">
    <location>
        <begin position="1"/>
        <end position="22"/>
    </location>
</feature>
<dbReference type="CDD" id="cd13861">
    <property type="entry name" value="CuRO_1_CumA_like"/>
    <property type="match status" value="1"/>
</dbReference>
<organism evidence="8 9">
    <name type="scientific">Streptomyces benahoarensis</name>
    <dbReference type="NCBI Taxonomy" id="2595054"/>
    <lineage>
        <taxon>Bacteria</taxon>
        <taxon>Bacillati</taxon>
        <taxon>Actinomycetota</taxon>
        <taxon>Actinomycetes</taxon>
        <taxon>Kitasatosporales</taxon>
        <taxon>Streptomycetaceae</taxon>
        <taxon>Streptomyces</taxon>
    </lineage>
</organism>
<sequence>MRPERPSRPLTDPSARPAEPGRRTLLGAGAAAVAAGLLGAGGTAAARPARADGRGAAAASGDVPPGYVTPGGPHVRDAEKRRGNGPVRQLSLLATPTLVQLGGRTVNTWAYDGSLTGPEMRVTAGDTLAVDFANNLPHHTTVHWHGVALRNDMDGVPGITQAAVAPGASFPYRFTVVRPGTYWYHPHVGVQQDRGLYGPLIVDDPREPLAYDKEWVVVLDDWVDGIDGSDPDAILKELNHGMSHGGHEMRAAAAPEGPSRILKGAHSELLGGEAGNVDYPLHLINGRTADDPETFTAAPGDRIRIRLINAGGDTAYRVALGGHTMTITHTDGHPVEHADTDTLLLGMSERYDVLVTAKDGAFPLTALAEGKKRLAQAVLRTGGGSAPGPGTRPRELDGKLVTAPDLYSAESVRLPERDVERRHQMVLTGSMGRFNWAINHEPFTPSQRYAVREGERVQLVFRNHTRMWHPMHLHGHAFELADGGPRKDTVSVRPGRTVRVHLDADNPGLWMLHCHNVYHSESGMMTVLGYRD</sequence>
<gene>
    <name evidence="8" type="ORF">FNZ23_11955</name>
</gene>
<evidence type="ECO:0000313" key="9">
    <source>
        <dbReference type="Proteomes" id="UP000320888"/>
    </source>
</evidence>
<dbReference type="PROSITE" id="PS51318">
    <property type="entry name" value="TAT"/>
    <property type="match status" value="1"/>
</dbReference>
<keyword evidence="1" id="KW-0479">Metal-binding</keyword>
<evidence type="ECO:0000259" key="5">
    <source>
        <dbReference type="Pfam" id="PF00394"/>
    </source>
</evidence>
<evidence type="ECO:0000313" key="8">
    <source>
        <dbReference type="EMBL" id="TSB41794.1"/>
    </source>
</evidence>
<evidence type="ECO:0000259" key="6">
    <source>
        <dbReference type="Pfam" id="PF07731"/>
    </source>
</evidence>